<dbReference type="InterPro" id="IPR008910">
    <property type="entry name" value="MSC_TM_helix"/>
</dbReference>
<feature type="transmembrane region" description="Helical" evidence="1">
    <location>
        <begin position="189"/>
        <end position="210"/>
    </location>
</feature>
<proteinExistence type="predicted"/>
<feature type="transmembrane region" description="Helical" evidence="1">
    <location>
        <begin position="284"/>
        <end position="305"/>
    </location>
</feature>
<dbReference type="AlphaFoldDB" id="A0A656HC34"/>
<accession>A0A656HC34</accession>
<evidence type="ECO:0000313" key="2">
    <source>
        <dbReference type="EMBL" id="EIJ33732.1"/>
    </source>
</evidence>
<keyword evidence="1" id="KW-0812">Transmembrane</keyword>
<reference evidence="3" key="1">
    <citation type="journal article" date="2011" name="Stand. Genomic Sci.">
        <title>Genome sequence of the filamentous, gliding Thiothrix nivea neotype strain (JP2(T)).</title>
        <authorList>
            <person name="Lapidus A."/>
            <person name="Nolan M."/>
            <person name="Lucas S."/>
            <person name="Glavina Del Rio T."/>
            <person name="Tice H."/>
            <person name="Cheng J.F."/>
            <person name="Tapia R."/>
            <person name="Han C."/>
            <person name="Goodwin L."/>
            <person name="Pitluck S."/>
            <person name="Liolios K."/>
            <person name="Pagani I."/>
            <person name="Ivanova N."/>
            <person name="Huntemann M."/>
            <person name="Mavromatis K."/>
            <person name="Mikhailova N."/>
            <person name="Pati A."/>
            <person name="Chen A."/>
            <person name="Palaniappan K."/>
            <person name="Land M."/>
            <person name="Brambilla E.M."/>
            <person name="Rohde M."/>
            <person name="Abt B."/>
            <person name="Verbarg S."/>
            <person name="Goker M."/>
            <person name="Bristow J."/>
            <person name="Eisen J.A."/>
            <person name="Markowitz V."/>
            <person name="Hugenholtz P."/>
            <person name="Kyrpides N.C."/>
            <person name="Klenk H.P."/>
            <person name="Woyke T."/>
        </authorList>
    </citation>
    <scope>NUCLEOTIDE SEQUENCE [LARGE SCALE GENOMIC DNA]</scope>
    <source>
        <strain evidence="3">ATCC 35100 / DSM 5205 / JP2</strain>
    </source>
</reference>
<dbReference type="RefSeq" id="WP_002707681.1">
    <property type="nucleotide sequence ID" value="NZ_JH651384.1"/>
</dbReference>
<sequence>MEGFLSSITGALGPVASGKLGHALIGLLILVVGLIVVGFLAGIFKRLLNRVGFLQRTGLSKTLASLIKAILTIFVLMAVLQHFGLTDVLAPLKDMVNKFLAAVPNIIGAGVIAYAGWMVAKIVSELVGVGLHKVDRHLLERTGNASLKVSKLGSSFIFAAILLPIAVTALGVLNIPSITGPASDMLNKLWAVIPNIIGAGIILTVTWFIAKFAISLLDGVLEGLGADAMPQKLGIAGLFTGSFTPRKLVSSVIMFFAMLAAATAAVNTLGIDIISNIFAKVLEFGGGILVGGVILVVGYFLSTLAYNKLQQLGSGGLANIARIAILGLVLAMGLRAMGLADNIVNMAFGFTLGAVAIAAALAFGLGGREAAKRVTNNWADKVNKV</sequence>
<organism evidence="2 3">
    <name type="scientific">Thiothrix nivea (strain ATCC 35100 / DSM 5205 / JP2)</name>
    <dbReference type="NCBI Taxonomy" id="870187"/>
    <lineage>
        <taxon>Bacteria</taxon>
        <taxon>Pseudomonadati</taxon>
        <taxon>Pseudomonadota</taxon>
        <taxon>Gammaproteobacteria</taxon>
        <taxon>Thiotrichales</taxon>
        <taxon>Thiotrichaceae</taxon>
        <taxon>Thiothrix</taxon>
    </lineage>
</organism>
<feature type="transmembrane region" description="Helical" evidence="1">
    <location>
        <begin position="317"/>
        <end position="337"/>
    </location>
</feature>
<dbReference type="Pfam" id="PF05552">
    <property type="entry name" value="MS_channel_1st_1"/>
    <property type="match status" value="2"/>
</dbReference>
<dbReference type="Proteomes" id="UP000005317">
    <property type="component" value="Unassembled WGS sequence"/>
</dbReference>
<evidence type="ECO:0000313" key="3">
    <source>
        <dbReference type="Proteomes" id="UP000005317"/>
    </source>
</evidence>
<keyword evidence="1" id="KW-1133">Transmembrane helix</keyword>
<keyword evidence="1" id="KW-0472">Membrane</keyword>
<dbReference type="NCBIfam" id="NF033912">
    <property type="entry name" value="msc"/>
    <property type="match status" value="1"/>
</dbReference>
<keyword evidence="3" id="KW-1185">Reference proteome</keyword>
<feature type="transmembrane region" description="Helical" evidence="1">
    <location>
        <begin position="20"/>
        <end position="44"/>
    </location>
</feature>
<name>A0A656HC34_THINJ</name>
<feature type="transmembrane region" description="Helical" evidence="1">
    <location>
        <begin position="105"/>
        <end position="131"/>
    </location>
</feature>
<feature type="transmembrane region" description="Helical" evidence="1">
    <location>
        <begin position="152"/>
        <end position="177"/>
    </location>
</feature>
<dbReference type="OrthoDB" id="1411407at2"/>
<gene>
    <name evidence="2" type="ORF">Thini_1111</name>
</gene>
<feature type="transmembrane region" description="Helical" evidence="1">
    <location>
        <begin position="343"/>
        <end position="365"/>
    </location>
</feature>
<dbReference type="EMBL" id="JH651384">
    <property type="protein sequence ID" value="EIJ33732.1"/>
    <property type="molecule type" value="Genomic_DNA"/>
</dbReference>
<protein>
    <submittedName>
        <fullName evidence="2">Conserved TM helix repeat-containing protein</fullName>
    </submittedName>
</protein>
<feature type="transmembrane region" description="Helical" evidence="1">
    <location>
        <begin position="65"/>
        <end position="85"/>
    </location>
</feature>
<evidence type="ECO:0000256" key="1">
    <source>
        <dbReference type="SAM" id="Phobius"/>
    </source>
</evidence>
<feature type="transmembrane region" description="Helical" evidence="1">
    <location>
        <begin position="252"/>
        <end position="278"/>
    </location>
</feature>